<evidence type="ECO:0000313" key="2">
    <source>
        <dbReference type="EMBL" id="OAH15188.1"/>
    </source>
</evidence>
<protein>
    <submittedName>
        <fullName evidence="2">Uncharacterized protein</fullName>
    </submittedName>
</protein>
<evidence type="ECO:0000313" key="3">
    <source>
        <dbReference type="Proteomes" id="UP000077381"/>
    </source>
</evidence>
<keyword evidence="3" id="KW-1185">Reference proteome</keyword>
<feature type="region of interest" description="Disordered" evidence="1">
    <location>
        <begin position="1"/>
        <end position="28"/>
    </location>
</feature>
<proteinExistence type="predicted"/>
<dbReference type="Proteomes" id="UP000077381">
    <property type="component" value="Unassembled WGS sequence"/>
</dbReference>
<comment type="caution">
    <text evidence="2">The sequence shown here is derived from an EMBL/GenBank/DDBJ whole genome shotgun (WGS) entry which is preliminary data.</text>
</comment>
<reference evidence="2 3" key="1">
    <citation type="submission" date="2015-12" db="EMBL/GenBank/DDBJ databases">
        <title>Genome sequence of Streptomyces sp. G25.</title>
        <authorList>
            <person name="Poehlein A."/>
            <person name="Roettig A."/>
            <person name="Hiessl S."/>
            <person name="Hauschild P."/>
            <person name="Schauer J."/>
            <person name="Madkour M.H."/>
            <person name="Al-Ansari A.M."/>
            <person name="Almakishah N.H."/>
            <person name="Steinbuechel A."/>
            <person name="Daniel R."/>
        </authorList>
    </citation>
    <scope>NUCLEOTIDE SEQUENCE [LARGE SCALE GENOMIC DNA]</scope>
    <source>
        <strain evidence="3">G25(2015)</strain>
    </source>
</reference>
<sequence>MRHNAVNWAGNGGGGNVGRFGSRNRRKGIPNEPALLAAAAENPGGSVAEIDPTYIDDPNGYVPPEAIRGAWLVDSSGKLTGEYQENPRHGVPQDDFSKLTDPDHWLGWLGDDPATAVRKGIEDSLRAQVADAVVEWVKILETPRFLTGGRRHSEDEQLMLVTRAALAAPFALSVRTTHGRSILLGVFSWAAVNLSPPEVRKDRHWFDLGVGLDWAGERLQGRIYEIDGEDGTAER</sequence>
<name>A0A177HYI9_9ACTN</name>
<dbReference type="STRING" id="1716141.STSP_14070"/>
<accession>A0A177HYI9</accession>
<organism evidence="2 3">
    <name type="scientific">Streptomyces jeddahensis</name>
    <dbReference type="NCBI Taxonomy" id="1716141"/>
    <lineage>
        <taxon>Bacteria</taxon>
        <taxon>Bacillati</taxon>
        <taxon>Actinomycetota</taxon>
        <taxon>Actinomycetes</taxon>
        <taxon>Kitasatosporales</taxon>
        <taxon>Streptomycetaceae</taxon>
        <taxon>Streptomyces</taxon>
    </lineage>
</organism>
<dbReference type="PATRIC" id="fig|1716141.3.peg.1488"/>
<dbReference type="AlphaFoldDB" id="A0A177HYI9"/>
<evidence type="ECO:0000256" key="1">
    <source>
        <dbReference type="SAM" id="MobiDB-lite"/>
    </source>
</evidence>
<dbReference type="EMBL" id="LOHS01000050">
    <property type="protein sequence ID" value="OAH15188.1"/>
    <property type="molecule type" value="Genomic_DNA"/>
</dbReference>
<gene>
    <name evidence="2" type="ORF">STSP_14070</name>
</gene>